<dbReference type="PANTHER" id="PTHR43781">
    <property type="entry name" value="SACCHAROPINE DEHYDROGENASE"/>
    <property type="match status" value="1"/>
</dbReference>
<dbReference type="RefSeq" id="WP_284381535.1">
    <property type="nucleotide sequence ID" value="NZ_BSNM01000014.1"/>
</dbReference>
<dbReference type="InterPro" id="IPR017972">
    <property type="entry name" value="Cyt_P450_CS"/>
</dbReference>
<reference evidence="2" key="1">
    <citation type="journal article" date="2014" name="Int. J. Syst. Evol. Microbiol.">
        <title>Complete genome sequence of Corynebacterium casei LMG S-19264T (=DSM 44701T), isolated from a smear-ripened cheese.</title>
        <authorList>
            <consortium name="US DOE Joint Genome Institute (JGI-PGF)"/>
            <person name="Walter F."/>
            <person name="Albersmeier A."/>
            <person name="Kalinowski J."/>
            <person name="Ruckert C."/>
        </authorList>
    </citation>
    <scope>NUCLEOTIDE SEQUENCE</scope>
    <source>
        <strain evidence="2">NBRC 110071</strain>
    </source>
</reference>
<reference evidence="2" key="2">
    <citation type="submission" date="2023-01" db="EMBL/GenBank/DDBJ databases">
        <title>Draft genome sequence of Litoribrevibacter albus strain NBRC 110071.</title>
        <authorList>
            <person name="Sun Q."/>
            <person name="Mori K."/>
        </authorList>
    </citation>
    <scope>NUCLEOTIDE SEQUENCE</scope>
    <source>
        <strain evidence="2">NBRC 110071</strain>
    </source>
</reference>
<accession>A0AA37SAJ3</accession>
<dbReference type="AlphaFoldDB" id="A0AA37SAJ3"/>
<organism evidence="2 3">
    <name type="scientific">Litoribrevibacter albus</name>
    <dbReference type="NCBI Taxonomy" id="1473156"/>
    <lineage>
        <taxon>Bacteria</taxon>
        <taxon>Pseudomonadati</taxon>
        <taxon>Pseudomonadota</taxon>
        <taxon>Gammaproteobacteria</taxon>
        <taxon>Oceanospirillales</taxon>
        <taxon>Oceanospirillaceae</taxon>
        <taxon>Litoribrevibacter</taxon>
    </lineage>
</organism>
<dbReference type="Proteomes" id="UP001161389">
    <property type="component" value="Unassembled WGS sequence"/>
</dbReference>
<dbReference type="GO" id="GO:0016705">
    <property type="term" value="F:oxidoreductase activity, acting on paired donors, with incorporation or reduction of molecular oxygen"/>
    <property type="evidence" value="ECO:0007669"/>
    <property type="project" value="InterPro"/>
</dbReference>
<dbReference type="Pfam" id="PF03435">
    <property type="entry name" value="Sacchrp_dh_NADP"/>
    <property type="match status" value="1"/>
</dbReference>
<name>A0AA37SAJ3_9GAMM</name>
<gene>
    <name evidence="2" type="primary">lysl</name>
    <name evidence="2" type="ORF">GCM10007876_22880</name>
</gene>
<dbReference type="Gene3D" id="3.40.50.720">
    <property type="entry name" value="NAD(P)-binding Rossmann-like Domain"/>
    <property type="match status" value="1"/>
</dbReference>
<dbReference type="PROSITE" id="PS00086">
    <property type="entry name" value="CYTOCHROME_P450"/>
    <property type="match status" value="1"/>
</dbReference>
<dbReference type="GO" id="GO:0005506">
    <property type="term" value="F:iron ion binding"/>
    <property type="evidence" value="ECO:0007669"/>
    <property type="project" value="InterPro"/>
</dbReference>
<proteinExistence type="predicted"/>
<evidence type="ECO:0000313" key="3">
    <source>
        <dbReference type="Proteomes" id="UP001161389"/>
    </source>
</evidence>
<evidence type="ECO:0000259" key="1">
    <source>
        <dbReference type="Pfam" id="PF03435"/>
    </source>
</evidence>
<feature type="domain" description="Saccharopine dehydrogenase NADP binding" evidence="1">
    <location>
        <begin position="3"/>
        <end position="123"/>
    </location>
</feature>
<evidence type="ECO:0000313" key="2">
    <source>
        <dbReference type="EMBL" id="GLQ31809.1"/>
    </source>
</evidence>
<protein>
    <submittedName>
        <fullName evidence="2">Membrane protein</fullName>
    </submittedName>
</protein>
<sequence>MSVLIYGAYGYSGQLISQEAKQQGLDVVLAGRDEAALSETAHKLKLPHLTFSLKDKQALHLALSKVSLVIHCAGPFSSTAKPMIEACIATKTHYLDITGEVEVFEYAHSSDVDQRATEAGIIVCPGVGFDVIPTDCVASALKAALPDASHLTLAFQGGSAISPGTAKTMVESLGKGVMIRRNGRIKEATLKEKSINFGSGDKTCMGISWGDVSTAYHSTGIPNVEVYVPASSKVIQKMKLLRFGRWIFKPKFIQRLIQSQIESKVTGPDANVRSANPATIYGEARNEWGKTVQARLKTLNGYEVTKYGAVHLAKHILTSDPVKRGSTTPSLLLGASLISELPGSSPITLFEH</sequence>
<dbReference type="EMBL" id="BSNM01000014">
    <property type="protein sequence ID" value="GLQ31809.1"/>
    <property type="molecule type" value="Genomic_DNA"/>
</dbReference>
<dbReference type="SUPFAM" id="SSF51735">
    <property type="entry name" value="NAD(P)-binding Rossmann-fold domains"/>
    <property type="match status" value="1"/>
</dbReference>
<keyword evidence="3" id="KW-1185">Reference proteome</keyword>
<comment type="caution">
    <text evidence="2">The sequence shown here is derived from an EMBL/GenBank/DDBJ whole genome shotgun (WGS) entry which is preliminary data.</text>
</comment>
<dbReference type="InterPro" id="IPR036291">
    <property type="entry name" value="NAD(P)-bd_dom_sf"/>
</dbReference>
<dbReference type="InterPro" id="IPR005097">
    <property type="entry name" value="Sacchrp_dh_NADP-bd"/>
</dbReference>
<dbReference type="PANTHER" id="PTHR43781:SF1">
    <property type="entry name" value="SACCHAROPINE DEHYDROGENASE"/>
    <property type="match status" value="1"/>
</dbReference>